<reference evidence="3" key="1">
    <citation type="submission" date="2016-10" db="EMBL/GenBank/DDBJ databases">
        <authorList>
            <person name="Varghese N."/>
            <person name="Submissions S."/>
        </authorList>
    </citation>
    <scope>NUCLEOTIDE SEQUENCE [LARGE SCALE GENOMIC DNA]</scope>
    <source>
        <strain evidence="3">CGMCC 4.6825</strain>
    </source>
</reference>
<feature type="region of interest" description="Disordered" evidence="1">
    <location>
        <begin position="1"/>
        <end position="47"/>
    </location>
</feature>
<dbReference type="AlphaFoldDB" id="A0A1H9NL07"/>
<keyword evidence="3" id="KW-1185">Reference proteome</keyword>
<dbReference type="OrthoDB" id="4553774at2"/>
<dbReference type="STRING" id="943816.AN217_09705"/>
<name>A0A1H9NL07_9ACTN</name>
<protein>
    <submittedName>
        <fullName evidence="2">Uncharacterized protein</fullName>
    </submittedName>
</protein>
<dbReference type="RefSeq" id="WP_107437370.1">
    <property type="nucleotide sequence ID" value="NZ_FOGO01000001.1"/>
</dbReference>
<organism evidence="2 3">
    <name type="scientific">Streptomyces qinglanensis</name>
    <dbReference type="NCBI Taxonomy" id="943816"/>
    <lineage>
        <taxon>Bacteria</taxon>
        <taxon>Bacillati</taxon>
        <taxon>Actinomycetota</taxon>
        <taxon>Actinomycetes</taxon>
        <taxon>Kitasatosporales</taxon>
        <taxon>Streptomycetaceae</taxon>
        <taxon>Streptomyces</taxon>
    </lineage>
</organism>
<evidence type="ECO:0000313" key="3">
    <source>
        <dbReference type="Proteomes" id="UP000182841"/>
    </source>
</evidence>
<evidence type="ECO:0000313" key="2">
    <source>
        <dbReference type="EMBL" id="SER36427.1"/>
    </source>
</evidence>
<dbReference type="Proteomes" id="UP000182841">
    <property type="component" value="Unassembled WGS sequence"/>
</dbReference>
<dbReference type="EMBL" id="FOGO01000001">
    <property type="protein sequence ID" value="SER36427.1"/>
    <property type="molecule type" value="Genomic_DNA"/>
</dbReference>
<sequence length="106" mass="11968">MTAVRSRIPRSHSRPTTRTAPPQQHLPKMSTLPVLPKKPLPPGRPREWYEAHNRRLKAMRIAIALLDTGVHTAAQARNRTIRTTAHRIGVHPPSLTTCRLVRSLLP</sequence>
<gene>
    <name evidence="2" type="ORF">SAMN05421870_101465</name>
</gene>
<evidence type="ECO:0000256" key="1">
    <source>
        <dbReference type="SAM" id="MobiDB-lite"/>
    </source>
</evidence>
<proteinExistence type="predicted"/>
<accession>A0A1H9NL07</accession>